<evidence type="ECO:0000313" key="1">
    <source>
        <dbReference type="EMBL" id="SDC10219.1"/>
    </source>
</evidence>
<name>A0A1G6IUP1_9FIRM</name>
<dbReference type="Gene3D" id="3.40.50.300">
    <property type="entry name" value="P-loop containing nucleotide triphosphate hydrolases"/>
    <property type="match status" value="1"/>
</dbReference>
<sequence length="1357" mass="159759">MSKIIDVLNIKTGYSEVVRLKEEFNNKESNLSRMSNYRPIKAHRIAFNELAKSPFTPDSKRCYILSGSYGTGKSHLCLMLANYFNQPSTNEKMNDFFEQYKSSEKEDKVDDLKAEQLKNRRVEGKFLVAICDYDLNDSFETVVLRAVRDALNREGISENEINSIYFEAVKKINSWKNSKNDYFQTEFKKKLEDSYPEWTIGRLKDSLNNYDKDALNIFKEIHKKITTANFTYDADNLNEILDGLINSEVIKDNFNGMVILFDEFDYQLENKRISLNSFQKFGEKCEESFKTNFPLLFVATTHRSFTSYTDYYNQADFKTVSDRVDEIAMETNGIEDIIAAIVNPQKDSELWKQKINPHKQVFTELANKCGDLKIFDWLSRPKLRNNIVTNIYPMHPLATYCLMQLSLDLGSNNRSVFKFFASKKEIEESYYDFANKNDILDAEGKLNLYSVDRLFGYFSNEISSNNDELYNTVREKIRDYESSVREFNKFIKNSDELPLKKDFYKRILKTMLINRLSGIINDVSNLEFGLNIMNKRDKVELERALKILQQNRIIFKDVDKEIFEFKRSDSLDVSQKIRDIKYKDESKPKNVFEEINNMISNLSNSSTKKLLRNNKFIEAKRYNSDFLEDKRFRIKFITLKEFEEDNLFDKLISEVEDKLLDVDGYEGIYLIVTCETEDEINVAKKIAHKNNYDRILVSIPKNEIPIFNRVHTIKAINQIERDGLSTQDIMLINEKLGEQDKKLGEALSKYLNKNNMNYFTVKGKISTNVNENKEPIDKLMESIYGDKRNLIQHKDLNCKHKFSKSRATALKEAVNDLLNFSKDIKFNTQSSADSGDIRYLRKVFHDKKIIEKIDNNNRIFCKINRNMSNYGSLPALKDMINEIKNAENELNLINFVNNYVKDYGQGYKAIILFLAFVLRYFKDSLMVIPEIDEAGNLRIKDFQTLYELVYEKKKKNAVLQYRELHEPDKKMLTKLSNLFSKEHESTNNIEYIYDRMVEWYNDLPNICKAEDIYDDKRVRFVRAFSEINNINPRKFLLDEIKKIYSIDSDDWLDDEMIEELVSKIKRDKSKIENGFDYVRGKIVEGLKEIFSSEAINEDKLIEEIKKWNEGLKEKDVDLEVEFENNHTGILLKYIKRDIKFNKMFLEGIATETVGSVENWSKDRTEEYLNIIDTAKREIENFSKVDIPNYNFEGKNKKELNDVVYYNDIIQINIEAKKSHSFIYLTSNGDDPRKDNVQKLQNDKLIEFKTSDNKKIKFCAKNKEGKFSKVITFDLKNKDKKYISTVTKKNNYVKQKLKYDNTDQFQEDIDEYEITAYLPNDESSFKIFLKDIIRNSKEKYSISDDEIKDIFKEIIDEM</sequence>
<reference evidence="1 2" key="1">
    <citation type="submission" date="2016-10" db="EMBL/GenBank/DDBJ databases">
        <authorList>
            <person name="Varghese N."/>
            <person name="Submissions S."/>
        </authorList>
    </citation>
    <scope>NUCLEOTIDE SEQUENCE [LARGE SCALE GENOMIC DNA]</scope>
    <source>
        <strain evidence="1 2">WG10</strain>
    </source>
</reference>
<dbReference type="RefSeq" id="WP_149796608.1">
    <property type="nucleotide sequence ID" value="NZ_FMYT01000002.1"/>
</dbReference>
<dbReference type="SUPFAM" id="SSF52540">
    <property type="entry name" value="P-loop containing nucleoside triphosphate hydrolases"/>
    <property type="match status" value="1"/>
</dbReference>
<dbReference type="Proteomes" id="UP000324896">
    <property type="component" value="Unassembled WGS sequence"/>
</dbReference>
<organism evidence="1 2">
    <name type="scientific">Halanaerobium congolense</name>
    <dbReference type="NCBI Taxonomy" id="54121"/>
    <lineage>
        <taxon>Bacteria</taxon>
        <taxon>Bacillati</taxon>
        <taxon>Bacillota</taxon>
        <taxon>Clostridia</taxon>
        <taxon>Halanaerobiales</taxon>
        <taxon>Halanaerobiaceae</taxon>
        <taxon>Halanaerobium</taxon>
    </lineage>
</organism>
<accession>A0A1G6IUP1</accession>
<proteinExistence type="predicted"/>
<protein>
    <submittedName>
        <fullName evidence="1">Uncharacterized protein</fullName>
    </submittedName>
</protein>
<evidence type="ECO:0000313" key="2">
    <source>
        <dbReference type="Proteomes" id="UP000324896"/>
    </source>
</evidence>
<dbReference type="EMBL" id="FMYT01000002">
    <property type="protein sequence ID" value="SDC10219.1"/>
    <property type="molecule type" value="Genomic_DNA"/>
</dbReference>
<gene>
    <name evidence="1" type="ORF">SAMN04488597_10291</name>
</gene>
<dbReference type="InterPro" id="IPR027417">
    <property type="entry name" value="P-loop_NTPase"/>
</dbReference>